<dbReference type="PANTHER" id="PTHR24184">
    <property type="entry name" value="SI:CH211-189E2.2"/>
    <property type="match status" value="1"/>
</dbReference>
<dbReference type="PANTHER" id="PTHR24184:SF11">
    <property type="entry name" value="ANKYRIN REPEAT AND SOCS BOX CONTAINING 3"/>
    <property type="match status" value="1"/>
</dbReference>
<dbReference type="PROSITE" id="PS50297">
    <property type="entry name" value="ANK_REP_REGION"/>
    <property type="match status" value="1"/>
</dbReference>
<evidence type="ECO:0000256" key="1">
    <source>
        <dbReference type="PROSITE-ProRule" id="PRU00023"/>
    </source>
</evidence>
<proteinExistence type="predicted"/>
<keyword evidence="1" id="KW-0040">ANK repeat</keyword>
<dbReference type="PROSITE" id="PS50088">
    <property type="entry name" value="ANK_REPEAT"/>
    <property type="match status" value="1"/>
</dbReference>
<feature type="compositionally biased region" description="Low complexity" evidence="2">
    <location>
        <begin position="306"/>
        <end position="329"/>
    </location>
</feature>
<feature type="region of interest" description="Disordered" evidence="2">
    <location>
        <begin position="248"/>
        <end position="404"/>
    </location>
</feature>
<dbReference type="SMART" id="SM00248">
    <property type="entry name" value="ANK"/>
    <property type="match status" value="2"/>
</dbReference>
<dbReference type="InterPro" id="IPR036770">
    <property type="entry name" value="Ankyrin_rpt-contain_sf"/>
</dbReference>
<feature type="compositionally biased region" description="Low complexity" evidence="2">
    <location>
        <begin position="379"/>
        <end position="397"/>
    </location>
</feature>
<dbReference type="Gene3D" id="1.25.40.20">
    <property type="entry name" value="Ankyrin repeat-containing domain"/>
    <property type="match status" value="1"/>
</dbReference>
<protein>
    <submittedName>
        <fullName evidence="3">Uncharacterized protein</fullName>
    </submittedName>
</protein>
<organism evidence="3 4">
    <name type="scientific">Prorocentrum cordatum</name>
    <dbReference type="NCBI Taxonomy" id="2364126"/>
    <lineage>
        <taxon>Eukaryota</taxon>
        <taxon>Sar</taxon>
        <taxon>Alveolata</taxon>
        <taxon>Dinophyceae</taxon>
        <taxon>Prorocentrales</taxon>
        <taxon>Prorocentraceae</taxon>
        <taxon>Prorocentrum</taxon>
    </lineage>
</organism>
<keyword evidence="4" id="KW-1185">Reference proteome</keyword>
<evidence type="ECO:0000256" key="2">
    <source>
        <dbReference type="SAM" id="MobiDB-lite"/>
    </source>
</evidence>
<evidence type="ECO:0000313" key="4">
    <source>
        <dbReference type="Proteomes" id="UP001189429"/>
    </source>
</evidence>
<reference evidence="3" key="1">
    <citation type="submission" date="2023-10" db="EMBL/GenBank/DDBJ databases">
        <authorList>
            <person name="Chen Y."/>
            <person name="Shah S."/>
            <person name="Dougan E. K."/>
            <person name="Thang M."/>
            <person name="Chan C."/>
        </authorList>
    </citation>
    <scope>NUCLEOTIDE SEQUENCE [LARGE SCALE GENOMIC DNA]</scope>
</reference>
<dbReference type="SUPFAM" id="SSF48403">
    <property type="entry name" value="Ankyrin repeat"/>
    <property type="match status" value="1"/>
</dbReference>
<comment type="caution">
    <text evidence="3">The sequence shown here is derived from an EMBL/GenBank/DDBJ whole genome shotgun (WGS) entry which is preliminary data.</text>
</comment>
<dbReference type="InterPro" id="IPR002110">
    <property type="entry name" value="Ankyrin_rpt"/>
</dbReference>
<accession>A0ABN9T223</accession>
<evidence type="ECO:0000313" key="3">
    <source>
        <dbReference type="EMBL" id="CAK0838999.1"/>
    </source>
</evidence>
<name>A0ABN9T223_9DINO</name>
<sequence>MHGVASHPRGVALDAADCLDRTALHHAARGGHLSACEALLADPGADASLWAEDFEGLTALHYAAIGGHAQVCRLVVEHPSFQRAFAEGAVNCEWLEQAHGAAHDVIQTALDQARRAMEAEEAAQIHGERRWAFEVNRPLDRTEEQANRLDLVMELFRLLGSGARRLGAEEQLHLAQLLGIHTTAVQWHGLAEHAAGHWWDEHGWEESPGPSFSQFERFIDDEDSPGHCRDDELQRILDRLHAEGAASTTLVRPALPGETRLSKQDGAAGGDAVEAERSGSEPLAPRTPERVDDPALSMGPSAAEGTVPARSRTAAPPTPEARAGSSAPKAKAKAKPRSQRAAPGQAGAPDASAPQPAAVAPELQQPAGRAGAPPPGLAPAPGAAAAAERPRPSRAAPDSCRPGP</sequence>
<dbReference type="Proteomes" id="UP001189429">
    <property type="component" value="Unassembled WGS sequence"/>
</dbReference>
<dbReference type="EMBL" id="CAUYUJ010014260">
    <property type="protein sequence ID" value="CAK0838999.1"/>
    <property type="molecule type" value="Genomic_DNA"/>
</dbReference>
<dbReference type="Pfam" id="PF12796">
    <property type="entry name" value="Ank_2"/>
    <property type="match status" value="1"/>
</dbReference>
<gene>
    <name evidence="3" type="ORF">PCOR1329_LOCUS34793</name>
</gene>
<feature type="repeat" description="ANK" evidence="1">
    <location>
        <begin position="55"/>
        <end position="78"/>
    </location>
</feature>